<organism evidence="2 3">
    <name type="scientific">Schizopora paradoxa</name>
    <dbReference type="NCBI Taxonomy" id="27342"/>
    <lineage>
        <taxon>Eukaryota</taxon>
        <taxon>Fungi</taxon>
        <taxon>Dikarya</taxon>
        <taxon>Basidiomycota</taxon>
        <taxon>Agaricomycotina</taxon>
        <taxon>Agaricomycetes</taxon>
        <taxon>Hymenochaetales</taxon>
        <taxon>Schizoporaceae</taxon>
        <taxon>Schizopora</taxon>
    </lineage>
</organism>
<dbReference type="InParanoid" id="A0A0H2S1D7"/>
<evidence type="ECO:0000256" key="1">
    <source>
        <dbReference type="SAM" id="MobiDB-lite"/>
    </source>
</evidence>
<protein>
    <submittedName>
        <fullName evidence="2">Uncharacterized protein</fullName>
    </submittedName>
</protein>
<sequence>MAGPPKSGVQFILAPSALDALLSCTRRRVLERGLWVVVCIRQVGLWMPLSSYREMNVLLAHDLRLYGVSKSYLEGTAYCLGGIIGAILVRTQNKGPSAFLVTPGVGWTAGDSDSDSKGRILSAIDSLLSPPPPLIHSSRGFTFQSLNVAGSSSPQASFEEIPTGSGSDSSKRRARDDQLDGTKRMVGDGSKFNVVRKYQSKGNAKSVTGFKRVGKSKTRGHSSDRRVKPHFHWLAHPGQTTSKRRRIPSLYWGKLFILRLRDLGPGQGAA</sequence>
<dbReference type="Proteomes" id="UP000053477">
    <property type="component" value="Unassembled WGS sequence"/>
</dbReference>
<gene>
    <name evidence="2" type="ORF">SCHPADRAFT_892081</name>
</gene>
<name>A0A0H2S1D7_9AGAM</name>
<keyword evidence="3" id="KW-1185">Reference proteome</keyword>
<dbReference type="EMBL" id="KQ086016">
    <property type="protein sequence ID" value="KLO10836.1"/>
    <property type="molecule type" value="Genomic_DNA"/>
</dbReference>
<evidence type="ECO:0000313" key="3">
    <source>
        <dbReference type="Proteomes" id="UP000053477"/>
    </source>
</evidence>
<accession>A0A0H2S1D7</accession>
<proteinExistence type="predicted"/>
<feature type="region of interest" description="Disordered" evidence="1">
    <location>
        <begin position="152"/>
        <end position="186"/>
    </location>
</feature>
<feature type="compositionally biased region" description="Basic and acidic residues" evidence="1">
    <location>
        <begin position="169"/>
        <end position="186"/>
    </location>
</feature>
<dbReference type="AlphaFoldDB" id="A0A0H2S1D7"/>
<evidence type="ECO:0000313" key="2">
    <source>
        <dbReference type="EMBL" id="KLO10836.1"/>
    </source>
</evidence>
<feature type="non-terminal residue" evidence="2">
    <location>
        <position position="270"/>
    </location>
</feature>
<reference evidence="2 3" key="1">
    <citation type="submission" date="2015-04" db="EMBL/GenBank/DDBJ databases">
        <title>Complete genome sequence of Schizopora paradoxa KUC8140, a cosmopolitan wood degrader in East Asia.</title>
        <authorList>
            <consortium name="DOE Joint Genome Institute"/>
            <person name="Min B."/>
            <person name="Park H."/>
            <person name="Jang Y."/>
            <person name="Kim J.-J."/>
            <person name="Kim K.H."/>
            <person name="Pangilinan J."/>
            <person name="Lipzen A."/>
            <person name="Riley R."/>
            <person name="Grigoriev I.V."/>
            <person name="Spatafora J.W."/>
            <person name="Choi I.-G."/>
        </authorList>
    </citation>
    <scope>NUCLEOTIDE SEQUENCE [LARGE SCALE GENOMIC DNA]</scope>
    <source>
        <strain evidence="2 3">KUC8140</strain>
    </source>
</reference>